<keyword evidence="2" id="KW-1133">Transmembrane helix</keyword>
<keyword evidence="2" id="KW-0472">Membrane</keyword>
<evidence type="ECO:0000313" key="4">
    <source>
        <dbReference type="EMBL" id="AXG09601.1"/>
    </source>
</evidence>
<dbReference type="Proteomes" id="UP000253273">
    <property type="component" value="Chromosome"/>
</dbReference>
<proteinExistence type="predicted"/>
<evidence type="ECO:0000313" key="6">
    <source>
        <dbReference type="Proteomes" id="UP000253273"/>
    </source>
</evidence>
<reference evidence="4 5" key="1">
    <citation type="submission" date="2018-07" db="EMBL/GenBank/DDBJ databases">
        <title>Genome sequences of Haloplanus sp. CBA1112.</title>
        <authorList>
            <person name="Kim Y.B."/>
            <person name="Roh S.W."/>
        </authorList>
    </citation>
    <scope>NUCLEOTIDE SEQUENCE [LARGE SCALE GENOMIC DNA]</scope>
    <source>
        <strain evidence="4 5">CBA1112</strain>
    </source>
</reference>
<organism evidence="4 5">
    <name type="scientific">Haloplanus rubicundus</name>
    <dbReference type="NCBI Taxonomy" id="1547898"/>
    <lineage>
        <taxon>Archaea</taxon>
        <taxon>Methanobacteriati</taxon>
        <taxon>Methanobacteriota</taxon>
        <taxon>Stenosarchaea group</taxon>
        <taxon>Halobacteria</taxon>
        <taxon>Halobacteriales</taxon>
        <taxon>Haloferacaceae</taxon>
        <taxon>Haloplanus</taxon>
    </lineage>
</organism>
<protein>
    <submittedName>
        <fullName evidence="4">Uncharacterized protein</fullName>
    </submittedName>
</protein>
<dbReference type="RefSeq" id="WP_114585364.1">
    <property type="nucleotide sequence ID" value="NZ_CP031148.1"/>
</dbReference>
<name>A0A345EBM9_9EURY</name>
<sequence>MTDLDSLLRWPLDTDGGRHTLLVGTLLVATLPLAVPGVGPLLAAAVRFYGGLVAVGVWNGSRPADDATDGGSGTGATRSAATADPA</sequence>
<feature type="transmembrane region" description="Helical" evidence="2">
    <location>
        <begin position="20"/>
        <end position="43"/>
    </location>
</feature>
<gene>
    <name evidence="4" type="ORF">DU484_06800</name>
    <name evidence="3" type="ORF">DU500_07070</name>
</gene>
<dbReference type="EMBL" id="CP031150">
    <property type="protein sequence ID" value="AXG06222.1"/>
    <property type="molecule type" value="Genomic_DNA"/>
</dbReference>
<evidence type="ECO:0000313" key="5">
    <source>
        <dbReference type="Proteomes" id="UP000252985"/>
    </source>
</evidence>
<dbReference type="AlphaFoldDB" id="A0A345EBM9"/>
<reference evidence="3 6" key="2">
    <citation type="submission" date="2018-07" db="EMBL/GenBank/DDBJ databases">
        <title>Genome sequences of Haloplanus sp. CBA1113.</title>
        <authorList>
            <person name="Kim Y.B."/>
            <person name="Roh S.W."/>
        </authorList>
    </citation>
    <scope>NUCLEOTIDE SEQUENCE [LARGE SCALE GENOMIC DNA]</scope>
    <source>
        <strain evidence="3 6">CBA1113</strain>
    </source>
</reference>
<accession>A0A345EBM9</accession>
<evidence type="ECO:0000313" key="3">
    <source>
        <dbReference type="EMBL" id="AXG06222.1"/>
    </source>
</evidence>
<dbReference type="GeneID" id="37286672"/>
<dbReference type="EMBL" id="CP031148">
    <property type="protein sequence ID" value="AXG09601.1"/>
    <property type="molecule type" value="Genomic_DNA"/>
</dbReference>
<accession>A0A345E200</accession>
<feature type="compositionally biased region" description="Low complexity" evidence="1">
    <location>
        <begin position="75"/>
        <end position="86"/>
    </location>
</feature>
<dbReference type="Proteomes" id="UP000252985">
    <property type="component" value="Chromosome"/>
</dbReference>
<keyword evidence="2" id="KW-0812">Transmembrane</keyword>
<feature type="region of interest" description="Disordered" evidence="1">
    <location>
        <begin position="61"/>
        <end position="86"/>
    </location>
</feature>
<evidence type="ECO:0000256" key="2">
    <source>
        <dbReference type="SAM" id="Phobius"/>
    </source>
</evidence>
<keyword evidence="6" id="KW-1185">Reference proteome</keyword>
<dbReference type="KEGG" id="haq:DU484_06800"/>
<evidence type="ECO:0000256" key="1">
    <source>
        <dbReference type="SAM" id="MobiDB-lite"/>
    </source>
</evidence>
<dbReference type="KEGG" id="haj:DU500_07070"/>